<evidence type="ECO:0000313" key="2">
    <source>
        <dbReference type="Proteomes" id="UP000887013"/>
    </source>
</evidence>
<name>A0A8X6QB63_NEPPI</name>
<proteinExistence type="predicted"/>
<protein>
    <submittedName>
        <fullName evidence="1">Uncharacterized protein</fullName>
    </submittedName>
</protein>
<reference evidence="1" key="1">
    <citation type="submission" date="2020-08" db="EMBL/GenBank/DDBJ databases">
        <title>Multicomponent nature underlies the extraordinary mechanical properties of spider dragline silk.</title>
        <authorList>
            <person name="Kono N."/>
            <person name="Nakamura H."/>
            <person name="Mori M."/>
            <person name="Yoshida Y."/>
            <person name="Ohtoshi R."/>
            <person name="Malay A.D."/>
            <person name="Moran D.A.P."/>
            <person name="Tomita M."/>
            <person name="Numata K."/>
            <person name="Arakawa K."/>
        </authorList>
    </citation>
    <scope>NUCLEOTIDE SEQUENCE</scope>
</reference>
<organism evidence="1 2">
    <name type="scientific">Nephila pilipes</name>
    <name type="common">Giant wood spider</name>
    <name type="synonym">Nephila maculata</name>
    <dbReference type="NCBI Taxonomy" id="299642"/>
    <lineage>
        <taxon>Eukaryota</taxon>
        <taxon>Metazoa</taxon>
        <taxon>Ecdysozoa</taxon>
        <taxon>Arthropoda</taxon>
        <taxon>Chelicerata</taxon>
        <taxon>Arachnida</taxon>
        <taxon>Araneae</taxon>
        <taxon>Araneomorphae</taxon>
        <taxon>Entelegynae</taxon>
        <taxon>Araneoidea</taxon>
        <taxon>Nephilidae</taxon>
        <taxon>Nephila</taxon>
    </lineage>
</organism>
<comment type="caution">
    <text evidence="1">The sequence shown here is derived from an EMBL/GenBank/DDBJ whole genome shotgun (WGS) entry which is preliminary data.</text>
</comment>
<accession>A0A8X6QB63</accession>
<gene>
    <name evidence="1" type="primary">NCL1_45747</name>
    <name evidence="1" type="ORF">NPIL_462001</name>
</gene>
<dbReference type="OrthoDB" id="6407690at2759"/>
<dbReference type="EMBL" id="BMAW01124678">
    <property type="protein sequence ID" value="GFU09023.1"/>
    <property type="molecule type" value="Genomic_DNA"/>
</dbReference>
<dbReference type="Proteomes" id="UP000887013">
    <property type="component" value="Unassembled WGS sequence"/>
</dbReference>
<dbReference type="AlphaFoldDB" id="A0A8X6QB63"/>
<evidence type="ECO:0000313" key="1">
    <source>
        <dbReference type="EMBL" id="GFU09023.1"/>
    </source>
</evidence>
<sequence length="359" mass="42899">MDVRFWPPLKLLACARVGRGILYTFDWDTLARSSGDYIQQIEDKISTFLLSAVETFTQLQSESTNSTDQNNQMSLSKIKKLLLGMTMILRSEIVNWFCCHRFTLSWSRNFIVRNTLSWYSYGIINRFETARGLIQNERLNIMLRFTFAYKYYFEEDVQRIWTNMSERDRHSVRIIGKYSISIRYWLNALEHRSALDWTDISLNIKEEEFFVGNCFGIRYYFTKLLSRDIRYKCILSCLEHDCLHAFDLYCCLSELNADELNQMFTRLPQDILCKVFQSFLHWPFQIIFLEVINRFQTHITEDIYFALIRELIDKVSEPWQDYAYEDILKYLWNVLSPKYSPGVVRYLKKVNGIVRICAN</sequence>
<keyword evidence="2" id="KW-1185">Reference proteome</keyword>